<dbReference type="SUPFAM" id="SSF50630">
    <property type="entry name" value="Acid proteases"/>
    <property type="match status" value="1"/>
</dbReference>
<dbReference type="Gene3D" id="2.40.70.10">
    <property type="entry name" value="Acid Proteases"/>
    <property type="match status" value="1"/>
</dbReference>
<organism evidence="5 6">
    <name type="scientific">Kalanchoe fedtschenkoi</name>
    <name type="common">Lavender scallops</name>
    <name type="synonym">South American air plant</name>
    <dbReference type="NCBI Taxonomy" id="63787"/>
    <lineage>
        <taxon>Eukaryota</taxon>
        <taxon>Viridiplantae</taxon>
        <taxon>Streptophyta</taxon>
        <taxon>Embryophyta</taxon>
        <taxon>Tracheophyta</taxon>
        <taxon>Spermatophyta</taxon>
        <taxon>Magnoliopsida</taxon>
        <taxon>eudicotyledons</taxon>
        <taxon>Gunneridae</taxon>
        <taxon>Pentapetalae</taxon>
        <taxon>Saxifragales</taxon>
        <taxon>Crassulaceae</taxon>
        <taxon>Kalanchoe</taxon>
    </lineage>
</organism>
<dbReference type="Proteomes" id="UP000594263">
    <property type="component" value="Unplaced"/>
</dbReference>
<evidence type="ECO:0000256" key="3">
    <source>
        <dbReference type="ARBA" id="ARBA00022801"/>
    </source>
</evidence>
<feature type="domain" description="Xylanase inhibitor N-terminal" evidence="4">
    <location>
        <begin position="29"/>
        <end position="177"/>
    </location>
</feature>
<keyword evidence="6" id="KW-1185">Reference proteome</keyword>
<dbReference type="InterPro" id="IPR021109">
    <property type="entry name" value="Peptidase_aspartic_dom_sf"/>
</dbReference>
<evidence type="ECO:0000256" key="1">
    <source>
        <dbReference type="ARBA" id="ARBA00007447"/>
    </source>
</evidence>
<comment type="similarity">
    <text evidence="1">Belongs to the peptidase A1 family.</text>
</comment>
<dbReference type="GO" id="GO:0008233">
    <property type="term" value="F:peptidase activity"/>
    <property type="evidence" value="ECO:0007669"/>
    <property type="project" value="UniProtKB-KW"/>
</dbReference>
<dbReference type="PANTHER" id="PTHR47967:SF125">
    <property type="entry name" value="PEPTIDASE A1 DOMAIN-CONTAINING PROTEIN"/>
    <property type="match status" value="1"/>
</dbReference>
<dbReference type="InterPro" id="IPR051708">
    <property type="entry name" value="Plant_Aspart_Prot_A1"/>
</dbReference>
<evidence type="ECO:0000256" key="2">
    <source>
        <dbReference type="ARBA" id="ARBA00022670"/>
    </source>
</evidence>
<dbReference type="GO" id="GO:0006508">
    <property type="term" value="P:proteolysis"/>
    <property type="evidence" value="ECO:0007669"/>
    <property type="project" value="UniProtKB-KW"/>
</dbReference>
<evidence type="ECO:0000313" key="5">
    <source>
        <dbReference type="EnsemblPlants" id="Kaladp0011s0777.1.v1.1"/>
    </source>
</evidence>
<dbReference type="GO" id="GO:0005576">
    <property type="term" value="C:extracellular region"/>
    <property type="evidence" value="ECO:0007669"/>
    <property type="project" value="TreeGrafter"/>
</dbReference>
<evidence type="ECO:0000313" key="6">
    <source>
        <dbReference type="Proteomes" id="UP000594263"/>
    </source>
</evidence>
<proteinExistence type="inferred from homology"/>
<name>A0A7N0RI19_KALFE</name>
<keyword evidence="2" id="KW-0645">Protease</keyword>
<evidence type="ECO:0000259" key="4">
    <source>
        <dbReference type="Pfam" id="PF14543"/>
    </source>
</evidence>
<sequence>MKVIRLVLERTDVAYLARISLGTFSGQQSTHKEYHLHFDTGSDMNWLQCEDCTKPGNRCFQQKGDPYLNRGSISYVPLPYDRHPLSIPGQCIRTHCSYMVEYDEGSFSHRILAHETLTFGSSRQQRGKMVRVVIGCSHKNKMMEFTNEAGVFGMSWGTHSFVNPLSSRGRFSYCLPPLTSDRFQAASIKAVTTFVLVQVRSGRGRQTQEGLGFWSLMWSGYINGAWRVGTIVKRVEPNYYVKMDGDGAEHHLTRYKVRIHFDLVAGK</sequence>
<dbReference type="InterPro" id="IPR032861">
    <property type="entry name" value="TAXi_N"/>
</dbReference>
<dbReference type="EnsemblPlants" id="Kaladp0011s0777.1.v1.1">
    <property type="protein sequence ID" value="Kaladp0011s0777.1.v1.1"/>
    <property type="gene ID" value="Kaladp0011s0777.v1.1"/>
</dbReference>
<reference evidence="5" key="1">
    <citation type="submission" date="2021-01" db="UniProtKB">
        <authorList>
            <consortium name="EnsemblPlants"/>
        </authorList>
    </citation>
    <scope>IDENTIFICATION</scope>
</reference>
<dbReference type="PANTHER" id="PTHR47967">
    <property type="entry name" value="OS07G0603500 PROTEIN-RELATED"/>
    <property type="match status" value="1"/>
</dbReference>
<keyword evidence="3" id="KW-0378">Hydrolase</keyword>
<protein>
    <recommendedName>
        <fullName evidence="4">Xylanase inhibitor N-terminal domain-containing protein</fullName>
    </recommendedName>
</protein>
<dbReference type="Pfam" id="PF14543">
    <property type="entry name" value="TAXi_N"/>
    <property type="match status" value="1"/>
</dbReference>
<accession>A0A7N0RI19</accession>
<dbReference type="AlphaFoldDB" id="A0A7N0RI19"/>
<dbReference type="Gramene" id="Kaladp0011s0777.1.v1.1">
    <property type="protein sequence ID" value="Kaladp0011s0777.1.v1.1"/>
    <property type="gene ID" value="Kaladp0011s0777.v1.1"/>
</dbReference>